<dbReference type="OrthoDB" id="5421627at2"/>
<dbReference type="EMBL" id="AP021875">
    <property type="protein sequence ID" value="BBO77422.1"/>
    <property type="molecule type" value="Genomic_DNA"/>
</dbReference>
<name>A0A5K7Z5Z0_9BACT</name>
<accession>A0A5K7Z5Z0</accession>
<dbReference type="AlphaFoldDB" id="A0A5K7Z5Z0"/>
<evidence type="ECO:0000313" key="2">
    <source>
        <dbReference type="Proteomes" id="UP000427769"/>
    </source>
</evidence>
<dbReference type="Proteomes" id="UP000427769">
    <property type="component" value="Chromosome"/>
</dbReference>
<keyword evidence="2" id="KW-1185">Reference proteome</keyword>
<evidence type="ECO:0000313" key="1">
    <source>
        <dbReference type="EMBL" id="BBO77422.1"/>
    </source>
</evidence>
<protein>
    <submittedName>
        <fullName evidence="1">Uncharacterized protein</fullName>
    </submittedName>
</protein>
<gene>
    <name evidence="1" type="ORF">DSCW_48390</name>
</gene>
<dbReference type="KEGG" id="dwd:DSCW_48390"/>
<sequence length="115" mass="13006">MKLLNVLKDFSLAVKNRFNHNNNGNQHRLSGSENPFDGENSKETFFGGMGLVTATEIVKERIDENIINEYGIDELKNTGRYYIARVSEANGCISHSLLVDKQNGMVRFLSRKPTK</sequence>
<reference evidence="1 2" key="1">
    <citation type="submission" date="2019-11" db="EMBL/GenBank/DDBJ databases">
        <title>Comparative genomics of hydrocarbon-degrading Desulfosarcina strains.</title>
        <authorList>
            <person name="Watanabe M."/>
            <person name="Kojima H."/>
            <person name="Fukui M."/>
        </authorList>
    </citation>
    <scope>NUCLEOTIDE SEQUENCE [LARGE SCALE GENOMIC DNA]</scope>
    <source>
        <strain evidence="1 2">PP31</strain>
    </source>
</reference>
<organism evidence="1 2">
    <name type="scientific">Desulfosarcina widdelii</name>
    <dbReference type="NCBI Taxonomy" id="947919"/>
    <lineage>
        <taxon>Bacteria</taxon>
        <taxon>Pseudomonadati</taxon>
        <taxon>Thermodesulfobacteriota</taxon>
        <taxon>Desulfobacteria</taxon>
        <taxon>Desulfobacterales</taxon>
        <taxon>Desulfosarcinaceae</taxon>
        <taxon>Desulfosarcina</taxon>
    </lineage>
</organism>
<proteinExistence type="predicted"/>
<dbReference type="RefSeq" id="WP_155306169.1">
    <property type="nucleotide sequence ID" value="NZ_AP021875.1"/>
</dbReference>